<dbReference type="Pfam" id="PF14990">
    <property type="entry name" value="DUF4516"/>
    <property type="match status" value="1"/>
</dbReference>
<reference evidence="9 10" key="1">
    <citation type="submission" date="2021-03" db="EMBL/GenBank/DDBJ databases">
        <authorList>
            <person name="King G.J."/>
            <person name="Bancroft I."/>
            <person name="Baten A."/>
            <person name="Bloomfield J."/>
            <person name="Borpatragohain P."/>
            <person name="He Z."/>
            <person name="Irish N."/>
            <person name="Irwin J."/>
            <person name="Liu K."/>
            <person name="Mauleon R.P."/>
            <person name="Moore J."/>
            <person name="Morris R."/>
            <person name="Ostergaard L."/>
            <person name="Wang B."/>
            <person name="Wells R."/>
        </authorList>
    </citation>
    <scope>NUCLEOTIDE SEQUENCE [LARGE SCALE GENOMIC DNA]</scope>
    <source>
        <strain evidence="9">R-o-18</strain>
        <tissue evidence="9">Leaf</tissue>
    </source>
</reference>
<evidence type="ECO:0000256" key="4">
    <source>
        <dbReference type="ARBA" id="ARBA00022989"/>
    </source>
</evidence>
<dbReference type="EMBL" id="JADBGQ010000003">
    <property type="protein sequence ID" value="KAG5403725.1"/>
    <property type="molecule type" value="Genomic_DNA"/>
</dbReference>
<protein>
    <submittedName>
        <fullName evidence="9">Uncharacterized protein</fullName>
    </submittedName>
</protein>
<evidence type="ECO:0000256" key="6">
    <source>
        <dbReference type="ARBA" id="ARBA00023136"/>
    </source>
</evidence>
<evidence type="ECO:0000256" key="1">
    <source>
        <dbReference type="ARBA" id="ARBA00004434"/>
    </source>
</evidence>
<evidence type="ECO:0000256" key="5">
    <source>
        <dbReference type="ARBA" id="ARBA00023128"/>
    </source>
</evidence>
<dbReference type="PANTHER" id="PTHR28492:SF1">
    <property type="entry name" value="UBIQUINOL-CYTOCHROME-C REDUCTASE COMPLEX ASSEMBLY FACTOR 6"/>
    <property type="match status" value="1"/>
</dbReference>
<evidence type="ECO:0000256" key="2">
    <source>
        <dbReference type="ARBA" id="ARBA00022692"/>
    </source>
</evidence>
<dbReference type="PANTHER" id="PTHR28492">
    <property type="entry name" value="HYPOTHETICAL PROTEIN LOC691921"/>
    <property type="match status" value="1"/>
</dbReference>
<gene>
    <name evidence="9" type="primary">A03p013560.1_BraROA</name>
    <name evidence="9" type="ORF">IGI04_009844</name>
</gene>
<evidence type="ECO:0000313" key="10">
    <source>
        <dbReference type="Proteomes" id="UP000823674"/>
    </source>
</evidence>
<organism evidence="9 10">
    <name type="scientific">Brassica rapa subsp. trilocularis</name>
    <dbReference type="NCBI Taxonomy" id="1813537"/>
    <lineage>
        <taxon>Eukaryota</taxon>
        <taxon>Viridiplantae</taxon>
        <taxon>Streptophyta</taxon>
        <taxon>Embryophyta</taxon>
        <taxon>Tracheophyta</taxon>
        <taxon>Spermatophyta</taxon>
        <taxon>Magnoliopsida</taxon>
        <taxon>eudicotyledons</taxon>
        <taxon>Gunneridae</taxon>
        <taxon>Pentapetalae</taxon>
        <taxon>rosids</taxon>
        <taxon>malvids</taxon>
        <taxon>Brassicales</taxon>
        <taxon>Brassicaceae</taxon>
        <taxon>Brassiceae</taxon>
        <taxon>Brassica</taxon>
    </lineage>
</organism>
<keyword evidence="4 8" id="KW-1133">Transmembrane helix</keyword>
<evidence type="ECO:0000256" key="7">
    <source>
        <dbReference type="ARBA" id="ARBA00044944"/>
    </source>
</evidence>
<keyword evidence="5" id="KW-0496">Mitochondrion</keyword>
<keyword evidence="3" id="KW-0999">Mitochondrion inner membrane</keyword>
<evidence type="ECO:0000313" key="9">
    <source>
        <dbReference type="EMBL" id="KAG5403725.1"/>
    </source>
</evidence>
<dbReference type="InterPro" id="IPR027858">
    <property type="entry name" value="BRAWNIN"/>
</dbReference>
<evidence type="ECO:0000256" key="8">
    <source>
        <dbReference type="SAM" id="Phobius"/>
    </source>
</evidence>
<keyword evidence="6 8" id="KW-0472">Membrane</keyword>
<sequence length="62" mass="6576">MNKMYKGKLPTGTPSLELSTAVVVVSFLVGASVVHNIYKPDFSLPPVESGEVANKEDAANKV</sequence>
<proteinExistence type="inferred from homology"/>
<name>A0ABQ7MYF7_BRACM</name>
<evidence type="ECO:0000256" key="3">
    <source>
        <dbReference type="ARBA" id="ARBA00022792"/>
    </source>
</evidence>
<keyword evidence="2 8" id="KW-0812">Transmembrane</keyword>
<comment type="similarity">
    <text evidence="7">Belongs to the UQCC6 family.</text>
</comment>
<keyword evidence="10" id="KW-1185">Reference proteome</keyword>
<feature type="transmembrane region" description="Helical" evidence="8">
    <location>
        <begin position="21"/>
        <end position="38"/>
    </location>
</feature>
<comment type="caution">
    <text evidence="9">The sequence shown here is derived from an EMBL/GenBank/DDBJ whole genome shotgun (WGS) entry which is preliminary data.</text>
</comment>
<comment type="subcellular location">
    <subcellularLocation>
        <location evidence="1">Mitochondrion inner membrane</location>
        <topology evidence="1">Single-pass membrane protein</topology>
    </subcellularLocation>
</comment>
<accession>A0ABQ7MYF7</accession>
<dbReference type="Proteomes" id="UP000823674">
    <property type="component" value="Chromosome A03"/>
</dbReference>